<comment type="caution">
    <text evidence="1">The sequence shown here is derived from an EMBL/GenBank/DDBJ whole genome shotgun (WGS) entry which is preliminary data.</text>
</comment>
<name>A0A6L6WY44_9ACTN</name>
<dbReference type="PANTHER" id="PTHR12697">
    <property type="entry name" value="PBS LYASE HEAT-LIKE PROTEIN"/>
    <property type="match status" value="1"/>
</dbReference>
<dbReference type="SUPFAM" id="SSF48371">
    <property type="entry name" value="ARM repeat"/>
    <property type="match status" value="2"/>
</dbReference>
<organism evidence="1 2">
    <name type="scientific">Streptomyces typhae</name>
    <dbReference type="NCBI Taxonomy" id="2681492"/>
    <lineage>
        <taxon>Bacteria</taxon>
        <taxon>Bacillati</taxon>
        <taxon>Actinomycetota</taxon>
        <taxon>Actinomycetes</taxon>
        <taxon>Kitasatosporales</taxon>
        <taxon>Streptomycetaceae</taxon>
        <taxon>Streptomyces</taxon>
    </lineage>
</organism>
<dbReference type="RefSeq" id="WP_157166233.1">
    <property type="nucleotide sequence ID" value="NZ_WPNZ01000008.1"/>
</dbReference>
<proteinExistence type="predicted"/>
<keyword evidence="2" id="KW-1185">Reference proteome</keyword>
<evidence type="ECO:0000313" key="1">
    <source>
        <dbReference type="EMBL" id="MVO86407.1"/>
    </source>
</evidence>
<dbReference type="Pfam" id="PF13646">
    <property type="entry name" value="HEAT_2"/>
    <property type="match status" value="2"/>
</dbReference>
<dbReference type="InterPro" id="IPR004155">
    <property type="entry name" value="PBS_lyase_HEAT"/>
</dbReference>
<sequence length="663" mass="69495">MDEFPPVGELMDMRLDGDVAGLCRVARAEDHRRAVQAVDLLGGMAAPEAADALIDCCGREGERYRGVRMSAVRALGKRGERRAVPVLVGLLNRGRPVDDPHTNRSLYRALTTIGGPEAVAGLLDALEASQTDGHRAEQIVDALADLRSPEAVPGLLAALWQFLPIDPLPVVRALGAIGDPRAGAALLVVADAAGTRPDVRRAAVEALHLLPWPPPVQTTVPERLLSRALRDQDPGTVHLAAELLSQTFEGRTHLFVVLKRAAEQPHHPECPPHTVVAACDRVAELPTGFAYDEQHLKYPYVSLLTSHLRESAVPAVRRAAAHALGALAGGTATADLLDALDDPQATEAVAHVLAGLPEPPVHDLLARLTDATRSVPQRRGSALALSLTGPPEAAAPLLAVLADDAAPTAVRASAADALGTLRHTGAAGSLAAVTADEEQPGALRARAVRALGLIGAPDTLPLVLACVRSPHETVRERAVQALGSFPVPEAAAALGELVDSRDSRTEDDDGVALAALYALDRMGGPALPVLTALVDRVPPDLAGYLVGALADRPEPEATAALGRLATTRARETYPSQVYAAEALSERRSPEAVASLRALVVNDGYYGPTYAAGLRGLTAIGTEEAVEHVLAYCREARYLHEGHLDALTAIANARAAARAEKDVS</sequence>
<dbReference type="GO" id="GO:0016491">
    <property type="term" value="F:oxidoreductase activity"/>
    <property type="evidence" value="ECO:0007669"/>
    <property type="project" value="TreeGrafter"/>
</dbReference>
<protein>
    <submittedName>
        <fullName evidence="1">HEAT repeat domain-containing protein</fullName>
    </submittedName>
</protein>
<dbReference type="PANTHER" id="PTHR12697:SF38">
    <property type="entry name" value="PBS LYASE HEAT DOMAIN PROTEIN REPEAT-CONTAINING PROTEIN"/>
    <property type="match status" value="1"/>
</dbReference>
<dbReference type="Proteomes" id="UP000483802">
    <property type="component" value="Unassembled WGS sequence"/>
</dbReference>
<dbReference type="SMART" id="SM00567">
    <property type="entry name" value="EZ_HEAT"/>
    <property type="match status" value="11"/>
</dbReference>
<gene>
    <name evidence="1" type="ORF">GPA10_16975</name>
</gene>
<dbReference type="EMBL" id="WPNZ01000008">
    <property type="protein sequence ID" value="MVO86407.1"/>
    <property type="molecule type" value="Genomic_DNA"/>
</dbReference>
<reference evidence="1 2" key="1">
    <citation type="submission" date="2019-11" db="EMBL/GenBank/DDBJ databases">
        <title>Streptomyces typhae sp. nov., a novel endophytic actinomycete isolated from the root of cattail pollen (Typha angustifolia L.).</title>
        <authorList>
            <person name="Peng C."/>
        </authorList>
    </citation>
    <scope>NUCLEOTIDE SEQUENCE [LARGE SCALE GENOMIC DNA]</scope>
    <source>
        <strain evidence="2">p1417</strain>
    </source>
</reference>
<dbReference type="Gene3D" id="1.25.10.10">
    <property type="entry name" value="Leucine-rich Repeat Variant"/>
    <property type="match status" value="5"/>
</dbReference>
<dbReference type="AlphaFoldDB" id="A0A6L6WY44"/>
<evidence type="ECO:0000313" key="2">
    <source>
        <dbReference type="Proteomes" id="UP000483802"/>
    </source>
</evidence>
<dbReference type="InterPro" id="IPR016024">
    <property type="entry name" value="ARM-type_fold"/>
</dbReference>
<accession>A0A6L6WY44</accession>
<dbReference type="InterPro" id="IPR011989">
    <property type="entry name" value="ARM-like"/>
</dbReference>